<protein>
    <submittedName>
        <fullName evidence="1">Uncharacterized protein</fullName>
    </submittedName>
</protein>
<gene>
    <name evidence="1" type="ORF">HPP92_023246</name>
</gene>
<evidence type="ECO:0000313" key="2">
    <source>
        <dbReference type="Proteomes" id="UP000639772"/>
    </source>
</evidence>
<reference evidence="1 2" key="1">
    <citation type="journal article" date="2020" name="Nat. Food">
        <title>A phased Vanilla planifolia genome enables genetic improvement of flavour and production.</title>
        <authorList>
            <person name="Hasing T."/>
            <person name="Tang H."/>
            <person name="Brym M."/>
            <person name="Khazi F."/>
            <person name="Huang T."/>
            <person name="Chambers A.H."/>
        </authorList>
    </citation>
    <scope>NUCLEOTIDE SEQUENCE [LARGE SCALE GENOMIC DNA]</scope>
    <source>
        <tissue evidence="1">Leaf</tissue>
    </source>
</reference>
<dbReference type="EMBL" id="JADCNM010000012">
    <property type="protein sequence ID" value="KAG0460118.1"/>
    <property type="molecule type" value="Genomic_DNA"/>
</dbReference>
<sequence length="103" mass="11405">MYYMQASTLISAEGTAKYRSTKTVDPATTQLPLTNVGNYPLFTSAAGQTDCRPAQRGEARQSPPKVAMSGTPVNIVLVLTFGRRMQRLPDRWRSEIKEAMPPM</sequence>
<comment type="caution">
    <text evidence="1">The sequence shown here is derived from an EMBL/GenBank/DDBJ whole genome shotgun (WGS) entry which is preliminary data.</text>
</comment>
<accession>A0A835UG64</accession>
<organism evidence="1 2">
    <name type="scientific">Vanilla planifolia</name>
    <name type="common">Vanilla</name>
    <dbReference type="NCBI Taxonomy" id="51239"/>
    <lineage>
        <taxon>Eukaryota</taxon>
        <taxon>Viridiplantae</taxon>
        <taxon>Streptophyta</taxon>
        <taxon>Embryophyta</taxon>
        <taxon>Tracheophyta</taxon>
        <taxon>Spermatophyta</taxon>
        <taxon>Magnoliopsida</taxon>
        <taxon>Liliopsida</taxon>
        <taxon>Asparagales</taxon>
        <taxon>Orchidaceae</taxon>
        <taxon>Vanilloideae</taxon>
        <taxon>Vanilleae</taxon>
        <taxon>Vanilla</taxon>
    </lineage>
</organism>
<evidence type="ECO:0000313" key="1">
    <source>
        <dbReference type="EMBL" id="KAG0460118.1"/>
    </source>
</evidence>
<name>A0A835UG64_VANPL</name>
<dbReference type="Proteomes" id="UP000639772">
    <property type="component" value="Chromosome 12"/>
</dbReference>
<proteinExistence type="predicted"/>
<dbReference type="AlphaFoldDB" id="A0A835UG64"/>